<proteinExistence type="predicted"/>
<evidence type="ECO:0000313" key="2">
    <source>
        <dbReference type="EMBL" id="AYN66350.1"/>
    </source>
</evidence>
<dbReference type="SUPFAM" id="SSF82771">
    <property type="entry name" value="GIY-YIG endonuclease"/>
    <property type="match status" value="1"/>
</dbReference>
<name>A0A3G2L267_9FLAO</name>
<evidence type="ECO:0000259" key="1">
    <source>
        <dbReference type="PROSITE" id="PS50164"/>
    </source>
</evidence>
<dbReference type="Pfam" id="PF01541">
    <property type="entry name" value="GIY-YIG"/>
    <property type="match status" value="1"/>
</dbReference>
<dbReference type="Proteomes" id="UP000276309">
    <property type="component" value="Chromosome"/>
</dbReference>
<dbReference type="PROSITE" id="PS50164">
    <property type="entry name" value="GIY_YIG"/>
    <property type="match status" value="1"/>
</dbReference>
<dbReference type="AlphaFoldDB" id="A0A3G2L267"/>
<dbReference type="EMBL" id="CP032050">
    <property type="protein sequence ID" value="AYN66350.1"/>
    <property type="molecule type" value="Genomic_DNA"/>
</dbReference>
<dbReference type="KEGG" id="emar:D1013_02605"/>
<organism evidence="2 3">
    <name type="scientific">Euzebyella marina</name>
    <dbReference type="NCBI Taxonomy" id="1761453"/>
    <lineage>
        <taxon>Bacteria</taxon>
        <taxon>Pseudomonadati</taxon>
        <taxon>Bacteroidota</taxon>
        <taxon>Flavobacteriia</taxon>
        <taxon>Flavobacteriales</taxon>
        <taxon>Flavobacteriaceae</taxon>
        <taxon>Euzebyella</taxon>
    </lineage>
</organism>
<protein>
    <submittedName>
        <fullName evidence="2">GIY-YIG nuclease family protein</fullName>
    </submittedName>
</protein>
<sequence>MPFVYVVQSKTTDRFYVGVTADLKERLIWHIDYNKNEGFTKKGIPWEYYFTLEVENMTIALKIERHIKRMKSRVYIQNLVKYPEISMKLLEKYS</sequence>
<accession>A0A3G2L267</accession>
<dbReference type="OrthoDB" id="1495241at2"/>
<feature type="domain" description="GIY-YIG" evidence="1">
    <location>
        <begin position="1"/>
        <end position="77"/>
    </location>
</feature>
<reference evidence="2 3" key="1">
    <citation type="submission" date="2018-08" db="EMBL/GenBank/DDBJ databases">
        <title>The reduced genetic potential of extracellular carbohydrate catabolism in Euzebyella marina RN62, a Flavobacteriia bacterium isolated from the hadal water.</title>
        <authorList>
            <person name="Xue C."/>
        </authorList>
    </citation>
    <scope>NUCLEOTIDE SEQUENCE [LARGE SCALE GENOMIC DNA]</scope>
    <source>
        <strain evidence="2 3">RN62</strain>
    </source>
</reference>
<dbReference type="RefSeq" id="WP_121847402.1">
    <property type="nucleotide sequence ID" value="NZ_CP032050.1"/>
</dbReference>
<dbReference type="InterPro" id="IPR035901">
    <property type="entry name" value="GIY-YIG_endonuc_sf"/>
</dbReference>
<keyword evidence="3" id="KW-1185">Reference proteome</keyword>
<dbReference type="InterPro" id="IPR000305">
    <property type="entry name" value="GIY-YIG_endonuc"/>
</dbReference>
<dbReference type="Gene3D" id="3.40.1440.10">
    <property type="entry name" value="GIY-YIG endonuclease"/>
    <property type="match status" value="1"/>
</dbReference>
<evidence type="ECO:0000313" key="3">
    <source>
        <dbReference type="Proteomes" id="UP000276309"/>
    </source>
</evidence>
<gene>
    <name evidence="2" type="ORF">D1013_02605</name>
</gene>